<dbReference type="RefSeq" id="WP_162444214.1">
    <property type="nucleotide sequence ID" value="NZ_CP048222.1"/>
</dbReference>
<dbReference type="EMBL" id="CP048222">
    <property type="protein sequence ID" value="QHT68196.1"/>
    <property type="molecule type" value="Genomic_DNA"/>
</dbReference>
<evidence type="ECO:0000313" key="2">
    <source>
        <dbReference type="Proteomes" id="UP000480178"/>
    </source>
</evidence>
<gene>
    <name evidence="1" type="ORF">GXP67_16880</name>
</gene>
<sequence length="101" mass="11868">MRKAEAKRENPPIEVGFNGVVNFDPAYDFWREINTRATPDFYASLDYVGLDFFPDVFRAVPTENLSSEKSWHSGECSYPYYRECKAHFTEDQKKSRQKCLK</sequence>
<name>A0A6C0GJI0_9BACT</name>
<organism evidence="1 2">
    <name type="scientific">Rhodocytophaga rosea</name>
    <dbReference type="NCBI Taxonomy" id="2704465"/>
    <lineage>
        <taxon>Bacteria</taxon>
        <taxon>Pseudomonadati</taxon>
        <taxon>Bacteroidota</taxon>
        <taxon>Cytophagia</taxon>
        <taxon>Cytophagales</taxon>
        <taxon>Rhodocytophagaceae</taxon>
        <taxon>Rhodocytophaga</taxon>
    </lineage>
</organism>
<reference evidence="1 2" key="1">
    <citation type="submission" date="2020-01" db="EMBL/GenBank/DDBJ databases">
        <authorList>
            <person name="Kim M.K."/>
        </authorList>
    </citation>
    <scope>NUCLEOTIDE SEQUENCE [LARGE SCALE GENOMIC DNA]</scope>
    <source>
        <strain evidence="1 2">172606-1</strain>
    </source>
</reference>
<dbReference type="AlphaFoldDB" id="A0A6C0GJI0"/>
<dbReference type="KEGG" id="rhoz:GXP67_16880"/>
<evidence type="ECO:0000313" key="1">
    <source>
        <dbReference type="EMBL" id="QHT68196.1"/>
    </source>
</evidence>
<accession>A0A6C0GJI0</accession>
<keyword evidence="2" id="KW-1185">Reference proteome</keyword>
<protein>
    <submittedName>
        <fullName evidence="1">Uncharacterized protein</fullName>
    </submittedName>
</protein>
<proteinExistence type="predicted"/>
<dbReference type="Proteomes" id="UP000480178">
    <property type="component" value="Chromosome"/>
</dbReference>